<dbReference type="EMBL" id="BMOU01000001">
    <property type="protein sequence ID" value="GGN84415.1"/>
    <property type="molecule type" value="Genomic_DNA"/>
</dbReference>
<protein>
    <submittedName>
        <fullName evidence="1">Uncharacterized protein</fullName>
    </submittedName>
</protein>
<name>A0A830GHE1_9EURY</name>
<dbReference type="Proteomes" id="UP000605784">
    <property type="component" value="Unassembled WGS sequence"/>
</dbReference>
<reference evidence="1" key="1">
    <citation type="journal article" date="2014" name="Int. J. Syst. Evol. Microbiol.">
        <title>Complete genome sequence of Corynebacterium casei LMG S-19264T (=DSM 44701T), isolated from a smear-ripened cheese.</title>
        <authorList>
            <consortium name="US DOE Joint Genome Institute (JGI-PGF)"/>
            <person name="Walter F."/>
            <person name="Albersmeier A."/>
            <person name="Kalinowski J."/>
            <person name="Ruckert C."/>
        </authorList>
    </citation>
    <scope>NUCLEOTIDE SEQUENCE</scope>
    <source>
        <strain evidence="1">JCM 17820</strain>
    </source>
</reference>
<comment type="caution">
    <text evidence="1">The sequence shown here is derived from an EMBL/GenBank/DDBJ whole genome shotgun (WGS) entry which is preliminary data.</text>
</comment>
<keyword evidence="2" id="KW-1185">Reference proteome</keyword>
<accession>A0A830GHE1</accession>
<gene>
    <name evidence="1" type="ORF">GCM10009030_00040</name>
</gene>
<proteinExistence type="predicted"/>
<organism evidence="1 2">
    <name type="scientific">Haloarcula pellucida</name>
    <dbReference type="NCBI Taxonomy" id="1427151"/>
    <lineage>
        <taxon>Archaea</taxon>
        <taxon>Methanobacteriati</taxon>
        <taxon>Methanobacteriota</taxon>
        <taxon>Stenosarchaea group</taxon>
        <taxon>Halobacteria</taxon>
        <taxon>Halobacteriales</taxon>
        <taxon>Haloarculaceae</taxon>
        <taxon>Haloarcula</taxon>
    </lineage>
</organism>
<evidence type="ECO:0000313" key="1">
    <source>
        <dbReference type="EMBL" id="GGN84415.1"/>
    </source>
</evidence>
<evidence type="ECO:0000313" key="2">
    <source>
        <dbReference type="Proteomes" id="UP000605784"/>
    </source>
</evidence>
<sequence length="56" mass="5719">MDAARTRKSIGSEWIAAGADTAEAISLGVSVTPPTPLTLTVLPHRVGCFQPGAVLS</sequence>
<reference evidence="1" key="2">
    <citation type="submission" date="2020-09" db="EMBL/GenBank/DDBJ databases">
        <authorList>
            <person name="Sun Q."/>
            <person name="Ohkuma M."/>
        </authorList>
    </citation>
    <scope>NUCLEOTIDE SEQUENCE</scope>
    <source>
        <strain evidence="1">JCM 17820</strain>
    </source>
</reference>
<dbReference type="AlphaFoldDB" id="A0A830GHE1"/>